<dbReference type="Gene3D" id="3.30.70.270">
    <property type="match status" value="2"/>
</dbReference>
<organism evidence="2 3">
    <name type="scientific">Phytophthora megakarya</name>
    <dbReference type="NCBI Taxonomy" id="4795"/>
    <lineage>
        <taxon>Eukaryota</taxon>
        <taxon>Sar</taxon>
        <taxon>Stramenopiles</taxon>
        <taxon>Oomycota</taxon>
        <taxon>Peronosporomycetes</taxon>
        <taxon>Peronosporales</taxon>
        <taxon>Peronosporaceae</taxon>
        <taxon>Phytophthora</taxon>
    </lineage>
</organism>
<dbReference type="InterPro" id="IPR043502">
    <property type="entry name" value="DNA/RNA_pol_sf"/>
</dbReference>
<dbReference type="AlphaFoldDB" id="A0A225WJ54"/>
<dbReference type="InterPro" id="IPR043128">
    <property type="entry name" value="Rev_trsase/Diguanyl_cyclase"/>
</dbReference>
<evidence type="ECO:0000259" key="1">
    <source>
        <dbReference type="PROSITE" id="PS50878"/>
    </source>
</evidence>
<dbReference type="InterPro" id="IPR051320">
    <property type="entry name" value="Viral_Replic_Matur_Polypro"/>
</dbReference>
<comment type="caution">
    <text evidence="2">The sequence shown here is derived from an EMBL/GenBank/DDBJ whole genome shotgun (WGS) entry which is preliminary data.</text>
</comment>
<accession>A0A225WJ54</accession>
<evidence type="ECO:0000313" key="3">
    <source>
        <dbReference type="Proteomes" id="UP000198211"/>
    </source>
</evidence>
<dbReference type="OrthoDB" id="125558at2759"/>
<name>A0A225WJ54_9STRA</name>
<dbReference type="InterPro" id="IPR000477">
    <property type="entry name" value="RT_dom"/>
</dbReference>
<dbReference type="PANTHER" id="PTHR33064">
    <property type="entry name" value="POL PROTEIN"/>
    <property type="match status" value="1"/>
</dbReference>
<feature type="domain" description="Reverse transcriptase" evidence="1">
    <location>
        <begin position="1"/>
        <end position="67"/>
    </location>
</feature>
<dbReference type="PROSITE" id="PS50878">
    <property type="entry name" value="RT_POL"/>
    <property type="match status" value="1"/>
</dbReference>
<keyword evidence="3" id="KW-1185">Reference proteome</keyword>
<dbReference type="SUPFAM" id="SSF56672">
    <property type="entry name" value="DNA/RNA polymerases"/>
    <property type="match status" value="1"/>
</dbReference>
<evidence type="ECO:0000313" key="2">
    <source>
        <dbReference type="EMBL" id="OWZ17723.1"/>
    </source>
</evidence>
<reference evidence="3" key="1">
    <citation type="submission" date="2017-03" db="EMBL/GenBank/DDBJ databases">
        <title>Phytopthora megakarya and P. palmivora, two closely related causual agents of cacao black pod achieved similar genome size and gene model numbers by different mechanisms.</title>
        <authorList>
            <person name="Ali S."/>
            <person name="Shao J."/>
            <person name="Larry D.J."/>
            <person name="Kronmiller B."/>
            <person name="Shen D."/>
            <person name="Strem M.D."/>
            <person name="Melnick R.L."/>
            <person name="Guiltinan M.J."/>
            <person name="Tyler B.M."/>
            <person name="Meinhardt L.W."/>
            <person name="Bailey B.A."/>
        </authorList>
    </citation>
    <scope>NUCLEOTIDE SEQUENCE [LARGE SCALE GENOMIC DNA]</scope>
    <source>
        <strain evidence="3">zdho120</strain>
    </source>
</reference>
<dbReference type="PANTHER" id="PTHR33064:SF37">
    <property type="entry name" value="RIBONUCLEASE H"/>
    <property type="match status" value="1"/>
</dbReference>
<gene>
    <name evidence="2" type="ORF">PHMEG_0008292</name>
</gene>
<sequence>MEKCSDSLLYRFIVIWIDDILLFAYDIETYLDKLEEFFDLVAASGLKLSAKKSGLYQQTVKWCGRVISSDGISRDPARIDVLRSMPYPTTAGELQQFLCAANWMRETIPDYARSVDPLQQRLDATLSKGKRTKRVAVASRST</sequence>
<dbReference type="Proteomes" id="UP000198211">
    <property type="component" value="Unassembled WGS sequence"/>
</dbReference>
<protein>
    <submittedName>
        <fullName evidence="2">Retroelement</fullName>
    </submittedName>
</protein>
<dbReference type="EMBL" id="NBNE01000704">
    <property type="protein sequence ID" value="OWZ17723.1"/>
    <property type="molecule type" value="Genomic_DNA"/>
</dbReference>
<proteinExistence type="predicted"/>